<dbReference type="GO" id="GO:0016810">
    <property type="term" value="F:hydrolase activity, acting on carbon-nitrogen (but not peptide) bonds"/>
    <property type="evidence" value="ECO:0007669"/>
    <property type="project" value="TreeGrafter"/>
</dbReference>
<dbReference type="OrthoDB" id="266638at2"/>
<proteinExistence type="predicted"/>
<gene>
    <name evidence="2" type="ORF">SAMN00790413_04530</name>
</gene>
<dbReference type="EMBL" id="FWWU01000005">
    <property type="protein sequence ID" value="SMB81297.1"/>
    <property type="molecule type" value="Genomic_DNA"/>
</dbReference>
<keyword evidence="3" id="KW-1185">Reference proteome</keyword>
<protein>
    <submittedName>
        <fullName evidence="2">Penicillin V acylase and related amidases</fullName>
    </submittedName>
</protein>
<dbReference type="Gene3D" id="3.60.60.10">
    <property type="entry name" value="Penicillin V Acylase, Chain A"/>
    <property type="match status" value="1"/>
</dbReference>
<dbReference type="Proteomes" id="UP000192582">
    <property type="component" value="Unassembled WGS sequence"/>
</dbReference>
<dbReference type="NCBIfam" id="NF040521">
    <property type="entry name" value="C45_proenzyme"/>
    <property type="match status" value="1"/>
</dbReference>
<dbReference type="RefSeq" id="WP_084045893.1">
    <property type="nucleotide sequence ID" value="NZ_FWWU01000005.1"/>
</dbReference>
<accession>A0A1W1UJQ0</accession>
<evidence type="ECO:0000313" key="2">
    <source>
        <dbReference type="EMBL" id="SMB81297.1"/>
    </source>
</evidence>
<feature type="domain" description="Peptidase C45 hydrolase" evidence="1">
    <location>
        <begin position="101"/>
        <end position="280"/>
    </location>
</feature>
<reference evidence="2 3" key="1">
    <citation type="submission" date="2017-04" db="EMBL/GenBank/DDBJ databases">
        <authorList>
            <person name="Afonso C.L."/>
            <person name="Miller P.J."/>
            <person name="Scott M.A."/>
            <person name="Spackman E."/>
            <person name="Goraichik I."/>
            <person name="Dimitrov K.M."/>
            <person name="Suarez D.L."/>
            <person name="Swayne D.E."/>
        </authorList>
    </citation>
    <scope>NUCLEOTIDE SEQUENCE [LARGE SCALE GENOMIC DNA]</scope>
    <source>
        <strain evidence="2 3">KR-140</strain>
    </source>
</reference>
<dbReference type="InterPro" id="IPR005079">
    <property type="entry name" value="Peptidase_C45_hydrolase"/>
</dbReference>
<sequence length="316" mass="34092">MLPDLYVNLEERASRRWHLPPEHVVYARALTHAYIQDFGGEATAGLVAESFASTLTEDEHAEAASLAAQIGLPVPFLLFGTLYYDAIKAALACTAFAVPTPDGPLHARNLDWWTEGGLLTTGSVITHFTRGGRTHFSTVGWPGFFGALSGVAPGRFSVTLNAVSSADPPLLARPVVLLLRQVLDEVETYDEAVRILASVPIAADCLLLVTGVRNEEMTVIERSPTRSAVRGPERGILAVANDYLALTNAEKVERPDGLHVTSSGRYACALQHLANHVPRNADACFQVLQAPDVRMGITVQHMVLQASTGQVQLRLP</sequence>
<organism evidence="2 3">
    <name type="scientific">Deinococcus hopiensis KR-140</name>
    <dbReference type="NCBI Taxonomy" id="695939"/>
    <lineage>
        <taxon>Bacteria</taxon>
        <taxon>Thermotogati</taxon>
        <taxon>Deinococcota</taxon>
        <taxon>Deinococci</taxon>
        <taxon>Deinococcales</taxon>
        <taxon>Deinococcaceae</taxon>
        <taxon>Deinococcus</taxon>
    </lineage>
</organism>
<evidence type="ECO:0000313" key="3">
    <source>
        <dbReference type="Proteomes" id="UP000192582"/>
    </source>
</evidence>
<dbReference type="Pfam" id="PF03417">
    <property type="entry name" value="AAT"/>
    <property type="match status" value="1"/>
</dbReference>
<dbReference type="InterPro" id="IPR047794">
    <property type="entry name" value="C45_proenzyme-like"/>
</dbReference>
<dbReference type="STRING" id="695939.SAMN00790413_04530"/>
<dbReference type="PANTHER" id="PTHR28583:SF1">
    <property type="entry name" value="ACID CERAMIDASE"/>
    <property type="match status" value="1"/>
</dbReference>
<name>A0A1W1UJQ0_9DEIO</name>
<evidence type="ECO:0000259" key="1">
    <source>
        <dbReference type="Pfam" id="PF03417"/>
    </source>
</evidence>
<dbReference type="AlphaFoldDB" id="A0A1W1UJQ0"/>
<dbReference type="PANTHER" id="PTHR28583">
    <property type="entry name" value="ACID AMIDASE"/>
    <property type="match status" value="1"/>
</dbReference>